<accession>A0A2C5ZLD9</accession>
<feature type="region of interest" description="Disordered" evidence="1">
    <location>
        <begin position="184"/>
        <end position="205"/>
    </location>
</feature>
<gene>
    <name evidence="2" type="ORF">CDD82_1494</name>
</gene>
<organism evidence="2 3">
    <name type="scientific">Ophiocordyceps australis</name>
    <dbReference type="NCBI Taxonomy" id="1399860"/>
    <lineage>
        <taxon>Eukaryota</taxon>
        <taxon>Fungi</taxon>
        <taxon>Dikarya</taxon>
        <taxon>Ascomycota</taxon>
        <taxon>Pezizomycotina</taxon>
        <taxon>Sordariomycetes</taxon>
        <taxon>Hypocreomycetidae</taxon>
        <taxon>Hypocreales</taxon>
        <taxon>Ophiocordycipitaceae</taxon>
        <taxon>Ophiocordyceps</taxon>
    </lineage>
</organism>
<feature type="region of interest" description="Disordered" evidence="1">
    <location>
        <begin position="1"/>
        <end position="31"/>
    </location>
</feature>
<comment type="caution">
    <text evidence="2">The sequence shown here is derived from an EMBL/GenBank/DDBJ whole genome shotgun (WGS) entry which is preliminary data.</text>
</comment>
<dbReference type="EMBL" id="NJEU01000145">
    <property type="protein sequence ID" value="PHH80836.1"/>
    <property type="molecule type" value="Genomic_DNA"/>
</dbReference>
<evidence type="ECO:0000256" key="1">
    <source>
        <dbReference type="SAM" id="MobiDB-lite"/>
    </source>
</evidence>
<sequence length="301" mass="32799">MAASNQGSRHLSPVTQDAAEQRQGPRLEAQASHVRRVPGPRFLFLMPIVHGWAAGGAIKLGRLSLGQPITTRRQLGDWKTFGGHLGDIWDIWDTWDIGQWTRTVDSGHWTPGHWDIVFWANSRGDKAAAYSAVSARTRPSGSPWRAAGCGSHISISPAMLLEPGPSLAASTFLATDAYNAIRTGQERRSPGDQRNGWSRGPQPAGPIGGGRCAELGYQHAASGCAVSSRPPGLSHGWLFFEQTWTARLYMQPPYSVRHLHPEVPACLPTLFNASFLRRPGLLPSLLQTCVAPSFRLTLWCA</sequence>
<proteinExistence type="predicted"/>
<dbReference type="Proteomes" id="UP000224854">
    <property type="component" value="Unassembled WGS sequence"/>
</dbReference>
<keyword evidence="3" id="KW-1185">Reference proteome</keyword>
<evidence type="ECO:0000313" key="2">
    <source>
        <dbReference type="EMBL" id="PHH80836.1"/>
    </source>
</evidence>
<evidence type="ECO:0000313" key="3">
    <source>
        <dbReference type="Proteomes" id="UP000224854"/>
    </source>
</evidence>
<protein>
    <submittedName>
        <fullName evidence="2">Uncharacterized protein</fullName>
    </submittedName>
</protein>
<feature type="compositionally biased region" description="Polar residues" evidence="1">
    <location>
        <begin position="1"/>
        <end position="15"/>
    </location>
</feature>
<reference evidence="2 3" key="1">
    <citation type="submission" date="2017-06" db="EMBL/GenBank/DDBJ databases">
        <title>Ant-infecting Ophiocordyceps genomes reveal a high diversity of potential behavioral manipulation genes and a possible major role for enterotoxins.</title>
        <authorList>
            <person name="De Bekker C."/>
            <person name="Evans H.C."/>
            <person name="Brachmann A."/>
            <person name="Hughes D.P."/>
        </authorList>
    </citation>
    <scope>NUCLEOTIDE SEQUENCE [LARGE SCALE GENOMIC DNA]</scope>
    <source>
        <strain evidence="2 3">1348a</strain>
    </source>
</reference>
<dbReference type="AlphaFoldDB" id="A0A2C5ZLD9"/>
<name>A0A2C5ZLD9_9HYPO</name>